<protein>
    <submittedName>
        <fullName evidence="2">Uncharacterized protein</fullName>
    </submittedName>
</protein>
<evidence type="ECO:0000313" key="3">
    <source>
        <dbReference type="Proteomes" id="UP000069205"/>
    </source>
</evidence>
<dbReference type="KEGG" id="nmv:NITMOv2_0034"/>
<feature type="compositionally biased region" description="Basic and acidic residues" evidence="1">
    <location>
        <begin position="12"/>
        <end position="21"/>
    </location>
</feature>
<feature type="region of interest" description="Disordered" evidence="1">
    <location>
        <begin position="1"/>
        <end position="70"/>
    </location>
</feature>
<reference evidence="2 3" key="1">
    <citation type="journal article" date="2015" name="Proc. Natl. Acad. Sci. U.S.A.">
        <title>Expanded metabolic versatility of ubiquitous nitrite-oxidizing bacteria from the genus Nitrospira.</title>
        <authorList>
            <person name="Koch H."/>
            <person name="Lucker S."/>
            <person name="Albertsen M."/>
            <person name="Kitzinger K."/>
            <person name="Herbold C."/>
            <person name="Spieck E."/>
            <person name="Nielsen P.H."/>
            <person name="Wagner M."/>
            <person name="Daims H."/>
        </authorList>
    </citation>
    <scope>NUCLEOTIDE SEQUENCE [LARGE SCALE GENOMIC DNA]</scope>
    <source>
        <strain evidence="2 3">NSP M-1</strain>
    </source>
</reference>
<keyword evidence="3" id="KW-1185">Reference proteome</keyword>
<evidence type="ECO:0000256" key="1">
    <source>
        <dbReference type="SAM" id="MobiDB-lite"/>
    </source>
</evidence>
<dbReference type="Proteomes" id="UP000069205">
    <property type="component" value="Chromosome"/>
</dbReference>
<name>A0A0K2G6B7_NITMO</name>
<sequence length="126" mass="14412">MPLGISDQPDISQRHERRELARGTQAPGIDDVLPRLDAQSPLRLRGSCGPRQYKNISRRPKRQSRATSHRQCKVARAFMRMLKKPSRFVLSRGPPCDVPRGYVSVVPLLAALLARLLSIRFRQQFR</sequence>
<organism evidence="2 3">
    <name type="scientific">Nitrospira moscoviensis</name>
    <dbReference type="NCBI Taxonomy" id="42253"/>
    <lineage>
        <taxon>Bacteria</taxon>
        <taxon>Pseudomonadati</taxon>
        <taxon>Nitrospirota</taxon>
        <taxon>Nitrospiria</taxon>
        <taxon>Nitrospirales</taxon>
        <taxon>Nitrospiraceae</taxon>
        <taxon>Nitrospira</taxon>
    </lineage>
</organism>
<accession>A0A0K2G6B7</accession>
<feature type="compositionally biased region" description="Basic residues" evidence="1">
    <location>
        <begin position="56"/>
        <end position="70"/>
    </location>
</feature>
<dbReference type="AlphaFoldDB" id="A0A0K2G6B7"/>
<dbReference type="EMBL" id="CP011801">
    <property type="protein sequence ID" value="ALA56478.1"/>
    <property type="molecule type" value="Genomic_DNA"/>
</dbReference>
<proteinExistence type="predicted"/>
<evidence type="ECO:0000313" key="2">
    <source>
        <dbReference type="EMBL" id="ALA56478.1"/>
    </source>
</evidence>
<gene>
    <name evidence="2" type="ORF">NITMOv2_0034</name>
</gene>